<dbReference type="PANTHER" id="PTHR20930">
    <property type="entry name" value="OVARIAN CARCINOMA ANTIGEN CA125-RELATED"/>
    <property type="match status" value="1"/>
</dbReference>
<dbReference type="PANTHER" id="PTHR20930:SF0">
    <property type="entry name" value="PROTEIN ILRUN"/>
    <property type="match status" value="1"/>
</dbReference>
<dbReference type="EMBL" id="JBJQOH010000003">
    <property type="protein sequence ID" value="KAL3695021.1"/>
    <property type="molecule type" value="Genomic_DNA"/>
</dbReference>
<evidence type="ECO:0000256" key="1">
    <source>
        <dbReference type="SAM" id="MobiDB-lite"/>
    </source>
</evidence>
<dbReference type="Proteomes" id="UP001633002">
    <property type="component" value="Unassembled WGS sequence"/>
</dbReference>
<dbReference type="AlphaFoldDB" id="A0ABD3HY78"/>
<feature type="compositionally biased region" description="Basic and acidic residues" evidence="1">
    <location>
        <begin position="103"/>
        <end position="113"/>
    </location>
</feature>
<proteinExistence type="predicted"/>
<dbReference type="Gene3D" id="3.10.20.90">
    <property type="entry name" value="Phosphatidylinositol 3-kinase Catalytic Subunit, Chain A, domain 1"/>
    <property type="match status" value="1"/>
</dbReference>
<organism evidence="2 3">
    <name type="scientific">Riccia sorocarpa</name>
    <dbReference type="NCBI Taxonomy" id="122646"/>
    <lineage>
        <taxon>Eukaryota</taxon>
        <taxon>Viridiplantae</taxon>
        <taxon>Streptophyta</taxon>
        <taxon>Embryophyta</taxon>
        <taxon>Marchantiophyta</taxon>
        <taxon>Marchantiopsida</taxon>
        <taxon>Marchantiidae</taxon>
        <taxon>Marchantiales</taxon>
        <taxon>Ricciaceae</taxon>
        <taxon>Riccia</taxon>
    </lineage>
</organism>
<dbReference type="SUPFAM" id="SSF54277">
    <property type="entry name" value="CAD &amp; PB1 domains"/>
    <property type="match status" value="1"/>
</dbReference>
<sequence length="154" mass="17016">MSYTSYVIKVGLEVDVRRLNYETQPGSVGGLSFTRTGGASTQSFRGSSSRKLKFQYVDCDSDTVTMSNDRDLKDACVGQSLNPLRIFVVSIVEKKKQTNRTLDSNHDKEAEPDYKEEEESGIYNSLEKAAAGYVDENIHGARCNVCGMNPIIGD</sequence>
<name>A0ABD3HY78_9MARC</name>
<comment type="caution">
    <text evidence="2">The sequence shown here is derived from an EMBL/GenBank/DDBJ whole genome shotgun (WGS) entry which is preliminary data.</text>
</comment>
<evidence type="ECO:0000313" key="3">
    <source>
        <dbReference type="Proteomes" id="UP001633002"/>
    </source>
</evidence>
<feature type="region of interest" description="Disordered" evidence="1">
    <location>
        <begin position="97"/>
        <end position="119"/>
    </location>
</feature>
<evidence type="ECO:0000313" key="2">
    <source>
        <dbReference type="EMBL" id="KAL3695021.1"/>
    </source>
</evidence>
<protein>
    <submittedName>
        <fullName evidence="2">Uncharacterized protein</fullName>
    </submittedName>
</protein>
<gene>
    <name evidence="2" type="ORF">R1sor_008672</name>
</gene>
<reference evidence="2 3" key="1">
    <citation type="submission" date="2024-09" db="EMBL/GenBank/DDBJ databases">
        <title>Chromosome-scale assembly of Riccia sorocarpa.</title>
        <authorList>
            <person name="Paukszto L."/>
        </authorList>
    </citation>
    <scope>NUCLEOTIDE SEQUENCE [LARGE SCALE GENOMIC DNA]</scope>
    <source>
        <strain evidence="2">LP-2024</strain>
        <tissue evidence="2">Aerial parts of the thallus</tissue>
    </source>
</reference>
<accession>A0ABD3HY78</accession>
<keyword evidence="3" id="KW-1185">Reference proteome</keyword>